<reference evidence="1" key="1">
    <citation type="submission" date="2021-12" db="EMBL/GenBank/DDBJ databases">
        <authorList>
            <person name="King R."/>
        </authorList>
    </citation>
    <scope>NUCLEOTIDE SEQUENCE</scope>
</reference>
<dbReference type="Proteomes" id="UP001152759">
    <property type="component" value="Chromosome 6"/>
</dbReference>
<dbReference type="EMBL" id="OU963867">
    <property type="protein sequence ID" value="CAH0774751.1"/>
    <property type="molecule type" value="Genomic_DNA"/>
</dbReference>
<dbReference type="AlphaFoldDB" id="A0A9P0G2T0"/>
<keyword evidence="2" id="KW-1185">Reference proteome</keyword>
<evidence type="ECO:0000313" key="1">
    <source>
        <dbReference type="EMBL" id="CAH0774751.1"/>
    </source>
</evidence>
<accession>A0A9P0G2T0</accession>
<protein>
    <submittedName>
        <fullName evidence="1">Uncharacterized protein</fullName>
    </submittedName>
</protein>
<evidence type="ECO:0000313" key="2">
    <source>
        <dbReference type="Proteomes" id="UP001152759"/>
    </source>
</evidence>
<name>A0A9P0G2T0_BEMTA</name>
<sequence length="149" mass="16833">MSKVDPCTEDSEWKCRFAFDLLDRLPTNEVPLHCQTFLRLPGGDPRCRRLSSGLKRCTIVGTLIFLQRYLGPKKWEPCNMDTTETLAYCVSTVGRPGNDPSQSIDVEEYFSPATPENPSTPVQVRTDGEFTQVKIYMKTPNASPKNPFL</sequence>
<gene>
    <name evidence="1" type="ORF">BEMITA_LOCUS11062</name>
</gene>
<proteinExistence type="predicted"/>
<organism evidence="1 2">
    <name type="scientific">Bemisia tabaci</name>
    <name type="common">Sweetpotato whitefly</name>
    <name type="synonym">Aleurodes tabaci</name>
    <dbReference type="NCBI Taxonomy" id="7038"/>
    <lineage>
        <taxon>Eukaryota</taxon>
        <taxon>Metazoa</taxon>
        <taxon>Ecdysozoa</taxon>
        <taxon>Arthropoda</taxon>
        <taxon>Hexapoda</taxon>
        <taxon>Insecta</taxon>
        <taxon>Pterygota</taxon>
        <taxon>Neoptera</taxon>
        <taxon>Paraneoptera</taxon>
        <taxon>Hemiptera</taxon>
        <taxon>Sternorrhyncha</taxon>
        <taxon>Aleyrodoidea</taxon>
        <taxon>Aleyrodidae</taxon>
        <taxon>Aleyrodinae</taxon>
        <taxon>Bemisia</taxon>
    </lineage>
</organism>